<keyword evidence="2 5" id="KW-0349">Heme</keyword>
<feature type="transmembrane region" description="Helical" evidence="5">
    <location>
        <begin position="96"/>
        <end position="117"/>
    </location>
</feature>
<evidence type="ECO:0000256" key="4">
    <source>
        <dbReference type="ARBA" id="ARBA00023004"/>
    </source>
</evidence>
<dbReference type="InterPro" id="IPR038297">
    <property type="entry name" value="CcmH/CycL/NrfF/Ccl2_sf"/>
</dbReference>
<name>A0A4R1B0C7_9BACI</name>
<feature type="signal peptide" evidence="5">
    <location>
        <begin position="1"/>
        <end position="21"/>
    </location>
</feature>
<dbReference type="EMBL" id="SJTH01000008">
    <property type="protein sequence ID" value="TCJ04555.1"/>
    <property type="molecule type" value="Genomic_DNA"/>
</dbReference>
<keyword evidence="3 5" id="KW-0479">Metal-binding</keyword>
<evidence type="ECO:0000256" key="3">
    <source>
        <dbReference type="ARBA" id="ARBA00022723"/>
    </source>
</evidence>
<evidence type="ECO:0000256" key="5">
    <source>
        <dbReference type="RuleBase" id="RU364112"/>
    </source>
</evidence>
<comment type="function">
    <text evidence="5">Possible subunit of a heme lyase.</text>
</comment>
<evidence type="ECO:0000256" key="2">
    <source>
        <dbReference type="ARBA" id="ARBA00022617"/>
    </source>
</evidence>
<evidence type="ECO:0000313" key="7">
    <source>
        <dbReference type="EMBL" id="TCJ04555.1"/>
    </source>
</evidence>
<dbReference type="AlphaFoldDB" id="A0A4R1B0C7"/>
<dbReference type="InterPro" id="IPR005616">
    <property type="entry name" value="CcmH/CycL/Ccl2/NrfF_N"/>
</dbReference>
<dbReference type="Pfam" id="PF03918">
    <property type="entry name" value="CcmH"/>
    <property type="match status" value="1"/>
</dbReference>
<dbReference type="Gene3D" id="1.10.8.640">
    <property type="entry name" value="Cytochrome C biogenesis protein"/>
    <property type="match status" value="1"/>
</dbReference>
<proteinExistence type="inferred from homology"/>
<dbReference type="RefSeq" id="WP_057761219.1">
    <property type="nucleotide sequence ID" value="NZ_CP183326.1"/>
</dbReference>
<dbReference type="OrthoDB" id="2878412at2"/>
<reference evidence="7 8" key="1">
    <citation type="submission" date="2019-03" db="EMBL/GenBank/DDBJ databases">
        <authorList>
            <person name="Jensen L."/>
            <person name="Storgaard J."/>
            <person name="Sulaj E."/>
            <person name="Schramm A."/>
            <person name="Marshall I.P.G."/>
        </authorList>
    </citation>
    <scope>NUCLEOTIDE SEQUENCE [LARGE SCALE GENOMIC DNA]</scope>
    <source>
        <strain evidence="7 8">2017H2G3</strain>
    </source>
</reference>
<keyword evidence="5" id="KW-0812">Transmembrane</keyword>
<feature type="chain" id="PRO_5020953812" description="Cytochrome c-type biogenesis protein" evidence="5">
    <location>
        <begin position="22"/>
        <end position="157"/>
    </location>
</feature>
<keyword evidence="5" id="KW-0732">Signal</keyword>
<sequence length="157" mass="17693">MKKAVLLSIFYLFLIPTVVLAAFNYNSKEFQTVIQQLDMQGHADHDISTCSIKKVYYEEVIEALNQGQSEKEILKSYIDEYGQAALRTPAADGSGIIAWITPALGFLIGAVVVGFGIKKLTNKNAGKETELLDKVEMTEMEREIVEITFEEERKKHF</sequence>
<accession>A0A4R1B0C7</accession>
<evidence type="ECO:0000313" key="8">
    <source>
        <dbReference type="Proteomes" id="UP000293846"/>
    </source>
</evidence>
<keyword evidence="5" id="KW-0472">Membrane</keyword>
<keyword evidence="4 5" id="KW-0408">Iron</keyword>
<comment type="caution">
    <text evidence="7">The sequence shown here is derived from an EMBL/GenBank/DDBJ whole genome shotgun (WGS) entry which is preliminary data.</text>
</comment>
<dbReference type="Proteomes" id="UP000293846">
    <property type="component" value="Unassembled WGS sequence"/>
</dbReference>
<organism evidence="7 8">
    <name type="scientific">Cytobacillus praedii</name>
    <dbReference type="NCBI Taxonomy" id="1742358"/>
    <lineage>
        <taxon>Bacteria</taxon>
        <taxon>Bacillati</taxon>
        <taxon>Bacillota</taxon>
        <taxon>Bacilli</taxon>
        <taxon>Bacillales</taxon>
        <taxon>Bacillaceae</taxon>
        <taxon>Cytobacillus</taxon>
    </lineage>
</organism>
<gene>
    <name evidence="7" type="ORF">E0Y62_08915</name>
</gene>
<keyword evidence="8" id="KW-1185">Reference proteome</keyword>
<dbReference type="GO" id="GO:0046872">
    <property type="term" value="F:metal ion binding"/>
    <property type="evidence" value="ECO:0007669"/>
    <property type="project" value="UniProtKB-KW"/>
</dbReference>
<dbReference type="STRING" id="1742358.GCA_001439605_03756"/>
<evidence type="ECO:0000256" key="1">
    <source>
        <dbReference type="ARBA" id="ARBA00010342"/>
    </source>
</evidence>
<protein>
    <recommendedName>
        <fullName evidence="5">Cytochrome c-type biogenesis protein</fullName>
    </recommendedName>
</protein>
<comment type="similarity">
    <text evidence="1 5">Belongs to the CcmH/CycL/Ccl2/NrfF family.</text>
</comment>
<evidence type="ECO:0000259" key="6">
    <source>
        <dbReference type="Pfam" id="PF03918"/>
    </source>
</evidence>
<keyword evidence="5" id="KW-1133">Transmembrane helix</keyword>
<feature type="domain" description="CcmH/CycL/Ccl2/NrfF N-terminal" evidence="6">
    <location>
        <begin position="57"/>
        <end position="133"/>
    </location>
</feature>